<gene>
    <name evidence="1" type="ORF">BLNAU_10597</name>
</gene>
<evidence type="ECO:0000313" key="1">
    <source>
        <dbReference type="EMBL" id="KAK2954429.1"/>
    </source>
</evidence>
<evidence type="ECO:0000313" key="2">
    <source>
        <dbReference type="Proteomes" id="UP001281761"/>
    </source>
</evidence>
<reference evidence="1 2" key="1">
    <citation type="journal article" date="2022" name="bioRxiv">
        <title>Genomics of Preaxostyla Flagellates Illuminates Evolutionary Transitions and the Path Towards Mitochondrial Loss.</title>
        <authorList>
            <person name="Novak L.V.F."/>
            <person name="Treitli S.C."/>
            <person name="Pyrih J."/>
            <person name="Halakuc P."/>
            <person name="Pipaliya S.V."/>
            <person name="Vacek V."/>
            <person name="Brzon O."/>
            <person name="Soukal P."/>
            <person name="Eme L."/>
            <person name="Dacks J.B."/>
            <person name="Karnkowska A."/>
            <person name="Elias M."/>
            <person name="Hampl V."/>
        </authorList>
    </citation>
    <scope>NUCLEOTIDE SEQUENCE [LARGE SCALE GENOMIC DNA]</scope>
    <source>
        <strain evidence="1">NAU3</strain>
        <tissue evidence="1">Gut</tissue>
    </source>
</reference>
<sequence length="214" mass="25349">MACIIIDPYKSSFQTIVLHDPSFPDLVINSLKLAHKDIRQNTVITLTSISSEFPWMRERLRAAKLVGRITLLHLAQFISFMMTPYNENQEAQFRRYRLIRDSVFEPAKHFIIFMFHKSDKLILNEYDRIELEYRLLQERSFNPNLDLMLHRLVTFHRSNFHHYCQSLSLDSTITVQIYDFYTLGAQYHSLTLQQGSSHCILLIFVVNPLSLLFY</sequence>
<accession>A0ABQ9XSN8</accession>
<organism evidence="1 2">
    <name type="scientific">Blattamonas nauphoetae</name>
    <dbReference type="NCBI Taxonomy" id="2049346"/>
    <lineage>
        <taxon>Eukaryota</taxon>
        <taxon>Metamonada</taxon>
        <taxon>Preaxostyla</taxon>
        <taxon>Oxymonadida</taxon>
        <taxon>Blattamonas</taxon>
    </lineage>
</organism>
<keyword evidence="2" id="KW-1185">Reference proteome</keyword>
<protein>
    <submittedName>
        <fullName evidence="1">Uncharacterized protein</fullName>
    </submittedName>
</protein>
<comment type="caution">
    <text evidence="1">The sequence shown here is derived from an EMBL/GenBank/DDBJ whole genome shotgun (WGS) entry which is preliminary data.</text>
</comment>
<dbReference type="EMBL" id="JARBJD010000078">
    <property type="protein sequence ID" value="KAK2954429.1"/>
    <property type="molecule type" value="Genomic_DNA"/>
</dbReference>
<name>A0ABQ9XSN8_9EUKA</name>
<proteinExistence type="predicted"/>
<dbReference type="Proteomes" id="UP001281761">
    <property type="component" value="Unassembled WGS sequence"/>
</dbReference>